<evidence type="ECO:0000313" key="2">
    <source>
        <dbReference type="EMBL" id="MBP2018466.1"/>
    </source>
</evidence>
<dbReference type="PROSITE" id="PS51186">
    <property type="entry name" value="GNAT"/>
    <property type="match status" value="1"/>
</dbReference>
<dbReference type="EMBL" id="JAGGLG010000013">
    <property type="protein sequence ID" value="MBP2018466.1"/>
    <property type="molecule type" value="Genomic_DNA"/>
</dbReference>
<dbReference type="InterPro" id="IPR039143">
    <property type="entry name" value="GNPNAT1-like"/>
</dbReference>
<dbReference type="CDD" id="cd04301">
    <property type="entry name" value="NAT_SF"/>
    <property type="match status" value="1"/>
</dbReference>
<dbReference type="PANTHER" id="PTHR13355">
    <property type="entry name" value="GLUCOSAMINE 6-PHOSPHATE N-ACETYLTRANSFERASE"/>
    <property type="match status" value="1"/>
</dbReference>
<evidence type="ECO:0000313" key="3">
    <source>
        <dbReference type="Proteomes" id="UP001519289"/>
    </source>
</evidence>
<dbReference type="PANTHER" id="PTHR13355:SF11">
    <property type="entry name" value="GLUCOSAMINE 6-PHOSPHATE N-ACETYLTRANSFERASE"/>
    <property type="match status" value="1"/>
</dbReference>
<comment type="caution">
    <text evidence="2">The sequence shown here is derived from an EMBL/GenBank/DDBJ whole genome shotgun (WGS) entry which is preliminary data.</text>
</comment>
<gene>
    <name evidence="2" type="ORF">J2Z79_001877</name>
</gene>
<protein>
    <submittedName>
        <fullName evidence="2">GNAT family N-acyltransferase</fullName>
    </submittedName>
</protein>
<feature type="domain" description="N-acetyltransferase" evidence="1">
    <location>
        <begin position="4"/>
        <end position="146"/>
    </location>
</feature>
<organism evidence="2 3">
    <name type="scientific">Symbiobacterium terraclitae</name>
    <dbReference type="NCBI Taxonomy" id="557451"/>
    <lineage>
        <taxon>Bacteria</taxon>
        <taxon>Bacillati</taxon>
        <taxon>Bacillota</taxon>
        <taxon>Clostridia</taxon>
        <taxon>Eubacteriales</taxon>
        <taxon>Symbiobacteriaceae</taxon>
        <taxon>Symbiobacterium</taxon>
    </lineage>
</organism>
<dbReference type="Gene3D" id="3.40.630.30">
    <property type="match status" value="1"/>
</dbReference>
<dbReference type="SUPFAM" id="SSF55729">
    <property type="entry name" value="Acyl-CoA N-acyltransferases (Nat)"/>
    <property type="match status" value="1"/>
</dbReference>
<dbReference type="Proteomes" id="UP001519289">
    <property type="component" value="Unassembled WGS sequence"/>
</dbReference>
<keyword evidence="3" id="KW-1185">Reference proteome</keyword>
<proteinExistence type="predicted"/>
<sequence length="147" mass="16181">MAIRTVRVTTPEQMEAAFAIRRKVFIEEQSVPPEEELDALDQTAAHVLALDPGGRPVATGRIIPYGERTGKLQRIAVLSEFRGGGYGRAVVEALEEIGRSMGFSRFVLGAQTHAEAFYRKLGYRTTSPEVFLDAGIPHVHMEKIAAE</sequence>
<dbReference type="InterPro" id="IPR000182">
    <property type="entry name" value="GNAT_dom"/>
</dbReference>
<dbReference type="RefSeq" id="WP_209466589.1">
    <property type="nucleotide sequence ID" value="NZ_JAGGLG010000013.1"/>
</dbReference>
<dbReference type="Pfam" id="PF00583">
    <property type="entry name" value="Acetyltransf_1"/>
    <property type="match status" value="1"/>
</dbReference>
<dbReference type="InterPro" id="IPR016181">
    <property type="entry name" value="Acyl_CoA_acyltransferase"/>
</dbReference>
<evidence type="ECO:0000259" key="1">
    <source>
        <dbReference type="PROSITE" id="PS51186"/>
    </source>
</evidence>
<reference evidence="2 3" key="1">
    <citation type="submission" date="2021-03" db="EMBL/GenBank/DDBJ databases">
        <title>Genomic Encyclopedia of Type Strains, Phase IV (KMG-IV): sequencing the most valuable type-strain genomes for metagenomic binning, comparative biology and taxonomic classification.</title>
        <authorList>
            <person name="Goeker M."/>
        </authorList>
    </citation>
    <scope>NUCLEOTIDE SEQUENCE [LARGE SCALE GENOMIC DNA]</scope>
    <source>
        <strain evidence="2 3">DSM 27138</strain>
    </source>
</reference>
<name>A0ABS4JUB8_9FIRM</name>
<accession>A0ABS4JUB8</accession>